<dbReference type="RefSeq" id="WP_042326747.1">
    <property type="nucleotide sequence ID" value="NZ_CP066076.1"/>
</dbReference>
<keyword evidence="2" id="KW-0597">Phosphoprotein</keyword>
<evidence type="ECO:0000313" key="5">
    <source>
        <dbReference type="Proteomes" id="UP000595610"/>
    </source>
</evidence>
<dbReference type="KEGG" id="pgis:I6I06_17085"/>
<dbReference type="AlphaFoldDB" id="A0A7T4N7M5"/>
<accession>A0A7T4N7M5</accession>
<sequence length="124" mass="12824">MNPLMPSYEAHALHAKALELAGDDPAIATRLLAMIADTNRTTLASLQDSIGALSWDEVASAAHRIAGSARLLGCGALIALLSELEAAAREREHAVVGKLMPLVADALATLKLAIDAAVGEVVPH</sequence>
<organism evidence="4 5">
    <name type="scientific">Paraburkholderia ginsengisoli</name>
    <dbReference type="NCBI Taxonomy" id="311231"/>
    <lineage>
        <taxon>Bacteria</taxon>
        <taxon>Pseudomonadati</taxon>
        <taxon>Pseudomonadota</taxon>
        <taxon>Betaproteobacteria</taxon>
        <taxon>Burkholderiales</taxon>
        <taxon>Burkholderiaceae</taxon>
        <taxon>Paraburkholderia</taxon>
    </lineage>
</organism>
<dbReference type="PROSITE" id="PS50894">
    <property type="entry name" value="HPT"/>
    <property type="match status" value="1"/>
</dbReference>
<protein>
    <submittedName>
        <fullName evidence="4">Hpt domain-containing protein</fullName>
    </submittedName>
</protein>
<dbReference type="GO" id="GO:0004672">
    <property type="term" value="F:protein kinase activity"/>
    <property type="evidence" value="ECO:0007669"/>
    <property type="project" value="UniProtKB-ARBA"/>
</dbReference>
<gene>
    <name evidence="4" type="ORF">I6I06_17085</name>
</gene>
<keyword evidence="1" id="KW-0902">Two-component regulatory system</keyword>
<evidence type="ECO:0000259" key="3">
    <source>
        <dbReference type="PROSITE" id="PS50894"/>
    </source>
</evidence>
<dbReference type="Gene3D" id="1.20.120.160">
    <property type="entry name" value="HPT domain"/>
    <property type="match status" value="1"/>
</dbReference>
<name>A0A7T4N7M5_9BURK</name>
<dbReference type="Proteomes" id="UP000595610">
    <property type="component" value="Chromosome 2"/>
</dbReference>
<evidence type="ECO:0000256" key="2">
    <source>
        <dbReference type="PROSITE-ProRule" id="PRU00110"/>
    </source>
</evidence>
<feature type="modified residue" description="Phosphohistidine" evidence="2">
    <location>
        <position position="63"/>
    </location>
</feature>
<dbReference type="InterPro" id="IPR036641">
    <property type="entry name" value="HPT_dom_sf"/>
</dbReference>
<evidence type="ECO:0000313" key="4">
    <source>
        <dbReference type="EMBL" id="QQC66721.1"/>
    </source>
</evidence>
<dbReference type="SUPFAM" id="SSF47226">
    <property type="entry name" value="Histidine-containing phosphotransfer domain, HPT domain"/>
    <property type="match status" value="1"/>
</dbReference>
<proteinExistence type="predicted"/>
<feature type="domain" description="HPt" evidence="3">
    <location>
        <begin position="24"/>
        <end position="117"/>
    </location>
</feature>
<dbReference type="EMBL" id="CP066076">
    <property type="protein sequence ID" value="QQC66721.1"/>
    <property type="molecule type" value="Genomic_DNA"/>
</dbReference>
<dbReference type="Pfam" id="PF01627">
    <property type="entry name" value="Hpt"/>
    <property type="match status" value="1"/>
</dbReference>
<reference evidence="4 5" key="1">
    <citation type="submission" date="2020-12" db="EMBL/GenBank/DDBJ databases">
        <title>FDA dAtabase for Regulatory Grade micrObial Sequences (FDA-ARGOS): Supporting development and validation of Infectious Disease Dx tests.</title>
        <authorList>
            <person name="Nelson B."/>
            <person name="Plummer A."/>
            <person name="Tallon L."/>
            <person name="Sadzewicz L."/>
            <person name="Zhao X."/>
            <person name="Boylan J."/>
            <person name="Ott S."/>
            <person name="Bowen H."/>
            <person name="Vavikolanu K."/>
            <person name="Mehta A."/>
            <person name="Aluvathingal J."/>
            <person name="Nadendla S."/>
            <person name="Myers T."/>
            <person name="Yan Y."/>
            <person name="Sichtig H."/>
        </authorList>
    </citation>
    <scope>NUCLEOTIDE SEQUENCE [LARGE SCALE GENOMIC DNA]</scope>
    <source>
        <strain evidence="4 5">FDAARGOS_1049</strain>
    </source>
</reference>
<dbReference type="InterPro" id="IPR008207">
    <property type="entry name" value="Sig_transdc_His_kin_Hpt_dom"/>
</dbReference>
<evidence type="ECO:0000256" key="1">
    <source>
        <dbReference type="ARBA" id="ARBA00023012"/>
    </source>
</evidence>
<keyword evidence="5" id="KW-1185">Reference proteome</keyword>
<dbReference type="GO" id="GO:0000160">
    <property type="term" value="P:phosphorelay signal transduction system"/>
    <property type="evidence" value="ECO:0007669"/>
    <property type="project" value="UniProtKB-KW"/>
</dbReference>